<organism evidence="2 3">
    <name type="scientific">Anisodus acutangulus</name>
    <dbReference type="NCBI Taxonomy" id="402998"/>
    <lineage>
        <taxon>Eukaryota</taxon>
        <taxon>Viridiplantae</taxon>
        <taxon>Streptophyta</taxon>
        <taxon>Embryophyta</taxon>
        <taxon>Tracheophyta</taxon>
        <taxon>Spermatophyta</taxon>
        <taxon>Magnoliopsida</taxon>
        <taxon>eudicotyledons</taxon>
        <taxon>Gunneridae</taxon>
        <taxon>Pentapetalae</taxon>
        <taxon>asterids</taxon>
        <taxon>lamiids</taxon>
        <taxon>Solanales</taxon>
        <taxon>Solanaceae</taxon>
        <taxon>Solanoideae</taxon>
        <taxon>Hyoscyameae</taxon>
        <taxon>Anisodus</taxon>
    </lineage>
</organism>
<evidence type="ECO:0000256" key="1">
    <source>
        <dbReference type="SAM" id="Coils"/>
    </source>
</evidence>
<evidence type="ECO:0000313" key="3">
    <source>
        <dbReference type="Proteomes" id="UP001152561"/>
    </source>
</evidence>
<proteinExistence type="predicted"/>
<dbReference type="EMBL" id="JAJAGQ010000020">
    <property type="protein sequence ID" value="KAJ8533132.1"/>
    <property type="molecule type" value="Genomic_DNA"/>
</dbReference>
<dbReference type="Proteomes" id="UP001152561">
    <property type="component" value="Unassembled WGS sequence"/>
</dbReference>
<comment type="caution">
    <text evidence="2">The sequence shown here is derived from an EMBL/GenBank/DDBJ whole genome shotgun (WGS) entry which is preliminary data.</text>
</comment>
<accession>A0A9Q1LEG7</accession>
<protein>
    <submittedName>
        <fullName evidence="2">Uncharacterized protein</fullName>
    </submittedName>
</protein>
<name>A0A9Q1LEG7_9SOLA</name>
<feature type="coiled-coil region" evidence="1">
    <location>
        <begin position="16"/>
        <end position="43"/>
    </location>
</feature>
<sequence length="96" mass="10924">MRQLHGFEIRLAALERSGLSSDARSLQTELHELKDAVQALQARDQVVLEDSTPTTYEDLAEYVHVQHLIEDDSPIAIPINTKRKRIRDAMDDLGEE</sequence>
<keyword evidence="3" id="KW-1185">Reference proteome</keyword>
<dbReference type="AlphaFoldDB" id="A0A9Q1LEG7"/>
<gene>
    <name evidence="2" type="ORF">K7X08_016021</name>
</gene>
<keyword evidence="1" id="KW-0175">Coiled coil</keyword>
<reference evidence="3" key="1">
    <citation type="journal article" date="2023" name="Proc. Natl. Acad. Sci. U.S.A.">
        <title>Genomic and structural basis for evolution of tropane alkaloid biosynthesis.</title>
        <authorList>
            <person name="Wanga Y.-J."/>
            <person name="Taina T."/>
            <person name="Yua J.-Y."/>
            <person name="Lia J."/>
            <person name="Xua B."/>
            <person name="Chenc J."/>
            <person name="D'Auriad J.C."/>
            <person name="Huanga J.-P."/>
            <person name="Huanga S.-X."/>
        </authorList>
    </citation>
    <scope>NUCLEOTIDE SEQUENCE [LARGE SCALE GENOMIC DNA]</scope>
    <source>
        <strain evidence="3">cv. KIB-2019</strain>
    </source>
</reference>
<dbReference type="OrthoDB" id="1328764at2759"/>
<evidence type="ECO:0000313" key="2">
    <source>
        <dbReference type="EMBL" id="KAJ8533132.1"/>
    </source>
</evidence>